<protein>
    <recommendedName>
        <fullName evidence="1">Amine oxidase domain-containing protein</fullName>
    </recommendedName>
</protein>
<accession>A0A0F4YJ03</accession>
<gene>
    <name evidence="2" type="ORF">T310_7867</name>
</gene>
<dbReference type="Pfam" id="PF01593">
    <property type="entry name" value="Amino_oxidase"/>
    <property type="match status" value="1"/>
</dbReference>
<dbReference type="EMBL" id="LASV01000486">
    <property type="protein sequence ID" value="KKA18184.1"/>
    <property type="molecule type" value="Genomic_DNA"/>
</dbReference>
<reference evidence="2 3" key="1">
    <citation type="submission" date="2015-04" db="EMBL/GenBank/DDBJ databases">
        <authorList>
            <person name="Heijne W.H."/>
            <person name="Fedorova N.D."/>
            <person name="Nierman W.C."/>
            <person name="Vollebregt A.W."/>
            <person name="Zhao Z."/>
            <person name="Wu L."/>
            <person name="Kumar M."/>
            <person name="Stam H."/>
            <person name="van den Berg M.A."/>
            <person name="Pel H.J."/>
        </authorList>
    </citation>
    <scope>NUCLEOTIDE SEQUENCE [LARGE SCALE GENOMIC DNA]</scope>
    <source>
        <strain evidence="2 3">CBS 393.64</strain>
    </source>
</reference>
<evidence type="ECO:0000313" key="2">
    <source>
        <dbReference type="EMBL" id="KKA18184.1"/>
    </source>
</evidence>
<dbReference type="GO" id="GO:0016491">
    <property type="term" value="F:oxidoreductase activity"/>
    <property type="evidence" value="ECO:0007669"/>
    <property type="project" value="InterPro"/>
</dbReference>
<feature type="domain" description="Amine oxidase" evidence="1">
    <location>
        <begin position="262"/>
        <end position="351"/>
    </location>
</feature>
<dbReference type="PANTHER" id="PTHR42923">
    <property type="entry name" value="PROTOPORPHYRINOGEN OXIDASE"/>
    <property type="match status" value="1"/>
</dbReference>
<dbReference type="OrthoDB" id="5977668at2759"/>
<proteinExistence type="predicted"/>
<dbReference type="AlphaFoldDB" id="A0A0F4YJ03"/>
<name>A0A0F4YJ03_RASE3</name>
<dbReference type="GeneID" id="25320132"/>
<evidence type="ECO:0000313" key="3">
    <source>
        <dbReference type="Proteomes" id="UP000053958"/>
    </source>
</evidence>
<dbReference type="Pfam" id="PF13450">
    <property type="entry name" value="NAD_binding_8"/>
    <property type="match status" value="1"/>
</dbReference>
<dbReference type="InterPro" id="IPR002937">
    <property type="entry name" value="Amino_oxidase"/>
</dbReference>
<dbReference type="STRING" id="1408163.A0A0F4YJ03"/>
<dbReference type="Gene3D" id="3.50.50.60">
    <property type="entry name" value="FAD/NAD(P)-binding domain"/>
    <property type="match status" value="1"/>
</dbReference>
<dbReference type="SUPFAM" id="SSF51905">
    <property type="entry name" value="FAD/NAD(P)-binding domain"/>
    <property type="match status" value="1"/>
</dbReference>
<dbReference type="InterPro" id="IPR036188">
    <property type="entry name" value="FAD/NAD-bd_sf"/>
</dbReference>
<dbReference type="PANTHER" id="PTHR42923:SF42">
    <property type="entry name" value="AMINE OXIDASE DOMAIN-CONTAINING PROTEIN"/>
    <property type="match status" value="1"/>
</dbReference>
<comment type="caution">
    <text evidence="2">The sequence shown here is derived from an EMBL/GenBank/DDBJ whole genome shotgun (WGS) entry which is preliminary data.</text>
</comment>
<dbReference type="RefSeq" id="XP_013324796.1">
    <property type="nucleotide sequence ID" value="XM_013469342.1"/>
</dbReference>
<keyword evidence="3" id="KW-1185">Reference proteome</keyword>
<evidence type="ECO:0000259" key="1">
    <source>
        <dbReference type="Pfam" id="PF01593"/>
    </source>
</evidence>
<organism evidence="2 3">
    <name type="scientific">Rasamsonia emersonii (strain ATCC 16479 / CBS 393.64 / IMI 116815)</name>
    <dbReference type="NCBI Taxonomy" id="1408163"/>
    <lineage>
        <taxon>Eukaryota</taxon>
        <taxon>Fungi</taxon>
        <taxon>Dikarya</taxon>
        <taxon>Ascomycota</taxon>
        <taxon>Pezizomycotina</taxon>
        <taxon>Eurotiomycetes</taxon>
        <taxon>Eurotiomycetidae</taxon>
        <taxon>Eurotiales</taxon>
        <taxon>Trichocomaceae</taxon>
        <taxon>Rasamsonia</taxon>
    </lineage>
</organism>
<dbReference type="InterPro" id="IPR050464">
    <property type="entry name" value="Zeta_carotene_desat/Oxidored"/>
</dbReference>
<dbReference type="Proteomes" id="UP000053958">
    <property type="component" value="Unassembled WGS sequence"/>
</dbReference>
<sequence>MHLPELIVPAPQTMTHRPNEAIMYTGATMGLSACNFTARHPMSQQAEKRRTVAVVGTGLAGLVTAYLLHHDPRQRYQVKLLEKRNEFSLSSESVTIPTSEPGKFTVADVPMRAFAGGFYRHLIRMYDYLGVRYHSQQFLFSFTRLSSRGSPSSDKMSSPLQPHMVHASNFHRLPPVPGKIDLFFWLLEAAYALFFYVWFIICASYVAPYEASSFSSCETFGHYLQRICLPQYYITNYLLPLMSSVCTCSHQELLNFPASDVLEYKRRTHLQPHYAVDTGVQSVQEKLAKGIDVNFGVCLTRVVPGSDGVRLEYTDADGNEKSENFDLVVLAISPDIVAAVFEPLKDSLSRIPTTTVETVAHTDSSSVPPLSTNQSGQKIHFRFDKESTEAIHEQPHSSVIVTTNPITPIKPSHILRSARFTRVLRSPESRRIINDIFRDDKAKDTASFDSTAPRWRNGDGGVYLAGGWCWDGMVLLEGCVVSAMRVASSLDVEIPWM</sequence>